<comment type="caution">
    <text evidence="9">The sequence shown here is derived from an EMBL/GenBank/DDBJ whole genome shotgun (WGS) entry which is preliminary data.</text>
</comment>
<dbReference type="Proteomes" id="UP000734854">
    <property type="component" value="Unassembled WGS sequence"/>
</dbReference>
<dbReference type="GO" id="GO:0005634">
    <property type="term" value="C:nucleus"/>
    <property type="evidence" value="ECO:0007669"/>
    <property type="project" value="UniProtKB-SubCell"/>
</dbReference>
<feature type="region of interest" description="Disordered" evidence="7">
    <location>
        <begin position="23"/>
        <end position="42"/>
    </location>
</feature>
<keyword evidence="2 6" id="KW-0678">Repressor</keyword>
<dbReference type="PROSITE" id="PS51754">
    <property type="entry name" value="OVATE"/>
    <property type="match status" value="1"/>
</dbReference>
<evidence type="ECO:0000256" key="2">
    <source>
        <dbReference type="ARBA" id="ARBA00022491"/>
    </source>
</evidence>
<dbReference type="InterPro" id="IPR038933">
    <property type="entry name" value="Ovate"/>
</dbReference>
<dbReference type="EMBL" id="JACMSC010000010">
    <property type="protein sequence ID" value="KAG6504588.1"/>
    <property type="molecule type" value="Genomic_DNA"/>
</dbReference>
<proteinExistence type="predicted"/>
<feature type="region of interest" description="Disordered" evidence="7">
    <location>
        <begin position="54"/>
        <end position="126"/>
    </location>
</feature>
<feature type="region of interest" description="Disordered" evidence="7">
    <location>
        <begin position="240"/>
        <end position="264"/>
    </location>
</feature>
<accession>A0A8J5GB02</accession>
<dbReference type="AlphaFoldDB" id="A0A8J5GB02"/>
<protein>
    <recommendedName>
        <fullName evidence="6">Transcription repressor</fullName>
    </recommendedName>
    <alternativeName>
        <fullName evidence="6">Ovate family protein</fullName>
    </alternativeName>
</protein>
<dbReference type="InterPro" id="IPR025830">
    <property type="entry name" value="DNA_bnd_dom_ovate"/>
</dbReference>
<evidence type="ECO:0000313" key="9">
    <source>
        <dbReference type="EMBL" id="KAG6504588.1"/>
    </source>
</evidence>
<dbReference type="GO" id="GO:0045892">
    <property type="term" value="P:negative regulation of DNA-templated transcription"/>
    <property type="evidence" value="ECO:0007669"/>
    <property type="project" value="UniProtKB-UniRule"/>
</dbReference>
<organism evidence="9 10">
    <name type="scientific">Zingiber officinale</name>
    <name type="common">Ginger</name>
    <name type="synonym">Amomum zingiber</name>
    <dbReference type="NCBI Taxonomy" id="94328"/>
    <lineage>
        <taxon>Eukaryota</taxon>
        <taxon>Viridiplantae</taxon>
        <taxon>Streptophyta</taxon>
        <taxon>Embryophyta</taxon>
        <taxon>Tracheophyta</taxon>
        <taxon>Spermatophyta</taxon>
        <taxon>Magnoliopsida</taxon>
        <taxon>Liliopsida</taxon>
        <taxon>Zingiberales</taxon>
        <taxon>Zingiberaceae</taxon>
        <taxon>Zingiber</taxon>
    </lineage>
</organism>
<evidence type="ECO:0000256" key="7">
    <source>
        <dbReference type="SAM" id="MobiDB-lite"/>
    </source>
</evidence>
<evidence type="ECO:0000313" key="10">
    <source>
        <dbReference type="Proteomes" id="UP000734854"/>
    </source>
</evidence>
<dbReference type="GO" id="GO:0003677">
    <property type="term" value="F:DNA binding"/>
    <property type="evidence" value="ECO:0007669"/>
    <property type="project" value="InterPro"/>
</dbReference>
<feature type="domain" description="OVATE" evidence="8">
    <location>
        <begin position="273"/>
        <end position="332"/>
    </location>
</feature>
<keyword evidence="4 6" id="KW-0804">Transcription</keyword>
<evidence type="ECO:0000256" key="3">
    <source>
        <dbReference type="ARBA" id="ARBA00023015"/>
    </source>
</evidence>
<evidence type="ECO:0000256" key="1">
    <source>
        <dbReference type="ARBA" id="ARBA00004123"/>
    </source>
</evidence>
<comment type="function">
    <text evidence="6">Transcriptional repressor that regulates multiple aspects of plant growth and development.</text>
</comment>
<reference evidence="9 10" key="1">
    <citation type="submission" date="2020-08" db="EMBL/GenBank/DDBJ databases">
        <title>Plant Genome Project.</title>
        <authorList>
            <person name="Zhang R.-G."/>
        </authorList>
    </citation>
    <scope>NUCLEOTIDE SEQUENCE [LARGE SCALE GENOMIC DNA]</scope>
    <source>
        <tissue evidence="9">Rhizome</tissue>
    </source>
</reference>
<dbReference type="PANTHER" id="PTHR33057">
    <property type="entry name" value="TRANSCRIPTION REPRESSOR OFP7-RELATED"/>
    <property type="match status" value="1"/>
</dbReference>
<comment type="subcellular location">
    <subcellularLocation>
        <location evidence="1 6">Nucleus</location>
    </subcellularLocation>
</comment>
<dbReference type="PANTHER" id="PTHR33057:SF82">
    <property type="entry name" value="TRANSCRIPTION REPRESSOR OFP5"/>
    <property type="match status" value="1"/>
</dbReference>
<dbReference type="Pfam" id="PF04844">
    <property type="entry name" value="Ovate"/>
    <property type="match status" value="1"/>
</dbReference>
<dbReference type="InterPro" id="IPR006458">
    <property type="entry name" value="Ovate_C"/>
</dbReference>
<keyword evidence="3 6" id="KW-0805">Transcription regulation</keyword>
<dbReference type="Pfam" id="PF13724">
    <property type="entry name" value="DNA_binding_2"/>
    <property type="match status" value="1"/>
</dbReference>
<evidence type="ECO:0000259" key="8">
    <source>
        <dbReference type="PROSITE" id="PS51754"/>
    </source>
</evidence>
<feature type="compositionally biased region" description="Polar residues" evidence="7">
    <location>
        <begin position="240"/>
        <end position="249"/>
    </location>
</feature>
<dbReference type="NCBIfam" id="TIGR01568">
    <property type="entry name" value="A_thal_3678"/>
    <property type="match status" value="1"/>
</dbReference>
<gene>
    <name evidence="9" type="ORF">ZIOFF_036922</name>
</gene>
<evidence type="ECO:0000256" key="5">
    <source>
        <dbReference type="ARBA" id="ARBA00023242"/>
    </source>
</evidence>
<keyword evidence="10" id="KW-1185">Reference proteome</keyword>
<name>A0A8J5GB02_ZINOF</name>
<evidence type="ECO:0000256" key="6">
    <source>
        <dbReference type="RuleBase" id="RU367028"/>
    </source>
</evidence>
<evidence type="ECO:0000256" key="4">
    <source>
        <dbReference type="ARBA" id="ARBA00023163"/>
    </source>
</evidence>
<sequence>MGNLRFRLSDILPNTWLKRMKDMGHRGRQSSRAAVAKPAAPLERKLLPNRASCYYSSRPEGERLSFSSKHRKASDSPFPVEPHRNSRKKKPLRASVVKPGSVASSVCRSRELKTDESLPPAKSPSETWTRRRDCFVEFESDDVESWLNSGSCGFTSSATDLDSSKNSKLDEFELDSVSELKLPPISTKRSPKEVEFEDKIVDGNSWKDQNLILVKEKSTSEKPSHGKVGSPCRRRRLRTRANSPRFSSQKVHRQLPAATAQKRKGLPAGGVAVVKCSSDPQRDFRESMAEMIAENNIRSSEDLEELLACYLFLNSSEHHDVVVRAFRQIWFQSH</sequence>
<keyword evidence="5 6" id="KW-0539">Nucleus</keyword>